<keyword evidence="3" id="KW-0347">Helicase</keyword>
<feature type="domain" description="UvrD-like helicase ATP-binding" evidence="9">
    <location>
        <begin position="145"/>
        <end position="194"/>
    </location>
</feature>
<dbReference type="GO" id="GO:0005524">
    <property type="term" value="F:ATP binding"/>
    <property type="evidence" value="ECO:0007669"/>
    <property type="project" value="UniProtKB-KW"/>
</dbReference>
<dbReference type="Proteomes" id="UP000827092">
    <property type="component" value="Unassembled WGS sequence"/>
</dbReference>
<reference evidence="11 12" key="1">
    <citation type="journal article" date="2022" name="Nat. Ecol. Evol.">
        <title>A masculinizing supergene underlies an exaggerated male reproductive morph in a spider.</title>
        <authorList>
            <person name="Hendrickx F."/>
            <person name="De Corte Z."/>
            <person name="Sonet G."/>
            <person name="Van Belleghem S.M."/>
            <person name="Kostlbacher S."/>
            <person name="Vangestel C."/>
        </authorList>
    </citation>
    <scope>NUCLEOTIDE SEQUENCE [LARGE SCALE GENOMIC DNA]</scope>
    <source>
        <strain evidence="11">W744_W776</strain>
    </source>
</reference>
<evidence type="ECO:0000259" key="9">
    <source>
        <dbReference type="Pfam" id="PF00580"/>
    </source>
</evidence>
<evidence type="ECO:0000256" key="5">
    <source>
        <dbReference type="ARBA" id="ARBA00023235"/>
    </source>
</evidence>
<evidence type="ECO:0000256" key="8">
    <source>
        <dbReference type="ARBA" id="ARBA00048988"/>
    </source>
</evidence>
<accession>A0AAV6UVB2</accession>
<sequence length="566" mass="64210">MFNKAVCEDAKKRFPPNVTCSTAHSLAYKIYGSQLRHKLSTKLRPHDIVQHLQHNVGSHLQVHSYAKQVLCTIEAFVASADLELESEHVPIMHSDTKTPIEAEDRAKILKDSLQIWKKMIDRNDKSTRITHDVYLKLYQLSMPKFDDYHCIMVDEAQDCNPAMLAIVMLQNLPVIVVGDPNQQIYGFRGARNAIQNLAATHTYHLTKSFRFGPEIAYIANCCLEVLKFNAVQTLVGIRKPSYVNGKTEGQYAIIARSNAQLFNEAIRLCCLKRFRGHEPTNIQGAFAGGIRGYGFDQMLDIYKLSTHRNGQAPKFSDKFISRFKSYKDLCNYAKSVDDNELLTKIDLVNQHTSNLPDYLKIINEKCSYPMELANIVFSTAHKSKGLEFDTVCLTDDYVLVHGAEFRRRRPIDFEESNVLYVALTRAKRSLLLPDKLLRVLLLAQEKFEYPKLGTKVLGDKTEIECIHCLQAFTPHTVMVLVRRKLVTASGRPIPGGPLCVKCATEPTVRPRLTVEPVVMYLDPTADYAHRSMACFVGPLPSDPPIVRENFEDFNDMGVVYVINLHM</sequence>
<evidence type="ECO:0000256" key="1">
    <source>
        <dbReference type="ARBA" id="ARBA00022741"/>
    </source>
</evidence>
<dbReference type="InterPro" id="IPR014017">
    <property type="entry name" value="DNA_helicase_UvrD-like_C"/>
</dbReference>
<dbReference type="PANTHER" id="PTHR11070">
    <property type="entry name" value="UVRD / RECB / PCRA DNA HELICASE FAMILY MEMBER"/>
    <property type="match status" value="1"/>
</dbReference>
<evidence type="ECO:0000313" key="11">
    <source>
        <dbReference type="EMBL" id="KAG8187788.1"/>
    </source>
</evidence>
<dbReference type="AlphaFoldDB" id="A0AAV6UVB2"/>
<name>A0AAV6UVB2_9ARAC</name>
<gene>
    <name evidence="11" type="ORF">JTE90_025826</name>
</gene>
<dbReference type="Pfam" id="PF00580">
    <property type="entry name" value="UvrD-helicase"/>
    <property type="match status" value="1"/>
</dbReference>
<dbReference type="GO" id="GO:0043138">
    <property type="term" value="F:3'-5' DNA helicase activity"/>
    <property type="evidence" value="ECO:0007669"/>
    <property type="project" value="UniProtKB-EC"/>
</dbReference>
<evidence type="ECO:0000313" key="12">
    <source>
        <dbReference type="Proteomes" id="UP000827092"/>
    </source>
</evidence>
<organism evidence="11 12">
    <name type="scientific">Oedothorax gibbosus</name>
    <dbReference type="NCBI Taxonomy" id="931172"/>
    <lineage>
        <taxon>Eukaryota</taxon>
        <taxon>Metazoa</taxon>
        <taxon>Ecdysozoa</taxon>
        <taxon>Arthropoda</taxon>
        <taxon>Chelicerata</taxon>
        <taxon>Arachnida</taxon>
        <taxon>Araneae</taxon>
        <taxon>Araneomorphae</taxon>
        <taxon>Entelegynae</taxon>
        <taxon>Araneoidea</taxon>
        <taxon>Linyphiidae</taxon>
        <taxon>Erigoninae</taxon>
        <taxon>Oedothorax</taxon>
    </lineage>
</organism>
<dbReference type="InterPro" id="IPR014016">
    <property type="entry name" value="UvrD-like_ATP-bd"/>
</dbReference>
<evidence type="ECO:0000256" key="6">
    <source>
        <dbReference type="ARBA" id="ARBA00034617"/>
    </source>
</evidence>
<keyword evidence="1" id="KW-0547">Nucleotide-binding</keyword>
<keyword evidence="5" id="KW-0413">Isomerase</keyword>
<dbReference type="InterPro" id="IPR027417">
    <property type="entry name" value="P-loop_NTPase"/>
</dbReference>
<dbReference type="GO" id="GO:0031297">
    <property type="term" value="P:replication fork processing"/>
    <property type="evidence" value="ECO:0007669"/>
    <property type="project" value="TreeGrafter"/>
</dbReference>
<comment type="caution">
    <text evidence="11">The sequence shown here is derived from an EMBL/GenBank/DDBJ whole genome shotgun (WGS) entry which is preliminary data.</text>
</comment>
<dbReference type="Gene3D" id="3.40.50.300">
    <property type="entry name" value="P-loop containing nucleotide triphosphate hydrolases"/>
    <property type="match status" value="2"/>
</dbReference>
<comment type="catalytic activity">
    <reaction evidence="8">
        <text>ATP + H2O = ADP + phosphate + H(+)</text>
        <dbReference type="Rhea" id="RHEA:13065"/>
        <dbReference type="ChEBI" id="CHEBI:15377"/>
        <dbReference type="ChEBI" id="CHEBI:15378"/>
        <dbReference type="ChEBI" id="CHEBI:30616"/>
        <dbReference type="ChEBI" id="CHEBI:43474"/>
        <dbReference type="ChEBI" id="CHEBI:456216"/>
        <dbReference type="EC" id="5.6.2.4"/>
    </reaction>
</comment>
<evidence type="ECO:0000256" key="7">
    <source>
        <dbReference type="ARBA" id="ARBA00034808"/>
    </source>
</evidence>
<evidence type="ECO:0000256" key="3">
    <source>
        <dbReference type="ARBA" id="ARBA00022806"/>
    </source>
</evidence>
<evidence type="ECO:0000259" key="10">
    <source>
        <dbReference type="Pfam" id="PF13361"/>
    </source>
</evidence>
<dbReference type="GO" id="GO:0005634">
    <property type="term" value="C:nucleus"/>
    <property type="evidence" value="ECO:0007669"/>
    <property type="project" value="TreeGrafter"/>
</dbReference>
<dbReference type="GO" id="GO:0016787">
    <property type="term" value="F:hydrolase activity"/>
    <property type="evidence" value="ECO:0007669"/>
    <property type="project" value="UniProtKB-KW"/>
</dbReference>
<dbReference type="InterPro" id="IPR000212">
    <property type="entry name" value="DNA_helicase_UvrD/REP"/>
</dbReference>
<evidence type="ECO:0000256" key="4">
    <source>
        <dbReference type="ARBA" id="ARBA00022840"/>
    </source>
</evidence>
<proteinExistence type="predicted"/>
<evidence type="ECO:0000256" key="2">
    <source>
        <dbReference type="ARBA" id="ARBA00022801"/>
    </source>
</evidence>
<feature type="domain" description="UvrD-like helicase C-terminal" evidence="10">
    <location>
        <begin position="321"/>
        <end position="432"/>
    </location>
</feature>
<dbReference type="EC" id="5.6.2.4" evidence="7"/>
<comment type="catalytic activity">
    <reaction evidence="6">
        <text>Couples ATP hydrolysis with the unwinding of duplex DNA by translocating in the 3'-5' direction.</text>
        <dbReference type="EC" id="5.6.2.4"/>
    </reaction>
</comment>
<keyword evidence="4" id="KW-0067">ATP-binding</keyword>
<dbReference type="PANTHER" id="PTHR11070:SF30">
    <property type="entry name" value="F-BOX DNA HELICASE 1"/>
    <property type="match status" value="1"/>
</dbReference>
<dbReference type="GO" id="GO:0003677">
    <property type="term" value="F:DNA binding"/>
    <property type="evidence" value="ECO:0007669"/>
    <property type="project" value="InterPro"/>
</dbReference>
<dbReference type="GO" id="GO:0000724">
    <property type="term" value="P:double-strand break repair via homologous recombination"/>
    <property type="evidence" value="ECO:0007669"/>
    <property type="project" value="TreeGrafter"/>
</dbReference>
<protein>
    <recommendedName>
        <fullName evidence="7">DNA 3'-5' helicase</fullName>
        <ecNumber evidence="7">5.6.2.4</ecNumber>
    </recommendedName>
</protein>
<dbReference type="SUPFAM" id="SSF52540">
    <property type="entry name" value="P-loop containing nucleoside triphosphate hydrolases"/>
    <property type="match status" value="1"/>
</dbReference>
<keyword evidence="12" id="KW-1185">Reference proteome</keyword>
<keyword evidence="2" id="KW-0378">Hydrolase</keyword>
<dbReference type="EMBL" id="JAFNEN010000259">
    <property type="protein sequence ID" value="KAG8187788.1"/>
    <property type="molecule type" value="Genomic_DNA"/>
</dbReference>
<dbReference type="Pfam" id="PF13361">
    <property type="entry name" value="UvrD_C"/>
    <property type="match status" value="1"/>
</dbReference>